<proteinExistence type="inferred from homology"/>
<feature type="transmembrane region" description="Helical" evidence="7">
    <location>
        <begin position="25"/>
        <end position="50"/>
    </location>
</feature>
<reference evidence="8 9" key="1">
    <citation type="submission" date="2022-11" db="EMBL/GenBank/DDBJ databases">
        <title>The characterization of three novel Bacteroidetes species and genomic analysis of their roles in tidal elemental geochemical cycles.</title>
        <authorList>
            <person name="Ma K.-J."/>
        </authorList>
    </citation>
    <scope>NUCLEOTIDE SEQUENCE [LARGE SCALE GENOMIC DNA]</scope>
    <source>
        <strain evidence="8 9">M82</strain>
    </source>
</reference>
<dbReference type="Pfam" id="PF01899">
    <property type="entry name" value="MNHE"/>
    <property type="match status" value="1"/>
</dbReference>
<keyword evidence="5 7" id="KW-1133">Transmembrane helix</keyword>
<evidence type="ECO:0000313" key="8">
    <source>
        <dbReference type="EMBL" id="MCX2741858.1"/>
    </source>
</evidence>
<dbReference type="PANTHER" id="PTHR34584:SF1">
    <property type="entry name" value="NA(+)_H(+) ANTIPORTER SUBUNIT E1"/>
    <property type="match status" value="1"/>
</dbReference>
<gene>
    <name evidence="8" type="ORF">OO017_18015</name>
</gene>
<evidence type="ECO:0000256" key="4">
    <source>
        <dbReference type="ARBA" id="ARBA00022692"/>
    </source>
</evidence>
<evidence type="ECO:0000256" key="5">
    <source>
        <dbReference type="ARBA" id="ARBA00022989"/>
    </source>
</evidence>
<accession>A0ABT3RK42</accession>
<comment type="caution">
    <text evidence="8">The sequence shown here is derived from an EMBL/GenBank/DDBJ whole genome shotgun (WGS) entry which is preliminary data.</text>
</comment>
<keyword evidence="3" id="KW-1003">Cell membrane</keyword>
<comment type="similarity">
    <text evidence="2">Belongs to the CPA3 antiporters (TC 2.A.63) subunit E family.</text>
</comment>
<evidence type="ECO:0000256" key="7">
    <source>
        <dbReference type="SAM" id="Phobius"/>
    </source>
</evidence>
<dbReference type="PANTHER" id="PTHR34584">
    <property type="entry name" value="NA(+)/H(+) ANTIPORTER SUBUNIT E1"/>
    <property type="match status" value="1"/>
</dbReference>
<keyword evidence="9" id="KW-1185">Reference proteome</keyword>
<sequence>MKLLLIHSLIAGVAVYFYFQHPDAIIPYTALSTALLFLVLFSLLWNSSYFYHRSYYRKMPKLLHFIMFFMKELFVANMKIAYDIITPHYHMSPTVLAFPLRLKTDLEISILANMIGLTPGTLSIDVSADRKFLYVHTLYLKHKDIEQLKLHIKNGFERRILELTA</sequence>
<protein>
    <submittedName>
        <fullName evidence="8">Na+/H+ antiporter subunit E</fullName>
    </submittedName>
</protein>
<evidence type="ECO:0000256" key="2">
    <source>
        <dbReference type="ARBA" id="ARBA00006228"/>
    </source>
</evidence>
<dbReference type="EMBL" id="JAPFQO010000013">
    <property type="protein sequence ID" value="MCX2741858.1"/>
    <property type="molecule type" value="Genomic_DNA"/>
</dbReference>
<dbReference type="InterPro" id="IPR002758">
    <property type="entry name" value="Cation_antiport_E"/>
</dbReference>
<keyword evidence="6 7" id="KW-0472">Membrane</keyword>
<evidence type="ECO:0000256" key="3">
    <source>
        <dbReference type="ARBA" id="ARBA00022475"/>
    </source>
</evidence>
<comment type="subcellular location">
    <subcellularLocation>
        <location evidence="1">Cell membrane</location>
        <topology evidence="1">Multi-pass membrane protein</topology>
    </subcellularLocation>
</comment>
<dbReference type="Proteomes" id="UP001207228">
    <property type="component" value="Unassembled WGS sequence"/>
</dbReference>
<evidence type="ECO:0000256" key="6">
    <source>
        <dbReference type="ARBA" id="ARBA00023136"/>
    </source>
</evidence>
<organism evidence="8 9">
    <name type="scientific">Pontibacter anaerobius</name>
    <dbReference type="NCBI Taxonomy" id="2993940"/>
    <lineage>
        <taxon>Bacteria</taxon>
        <taxon>Pseudomonadati</taxon>
        <taxon>Bacteroidota</taxon>
        <taxon>Cytophagia</taxon>
        <taxon>Cytophagales</taxon>
        <taxon>Hymenobacteraceae</taxon>
        <taxon>Pontibacter</taxon>
    </lineage>
</organism>
<dbReference type="RefSeq" id="WP_266054093.1">
    <property type="nucleotide sequence ID" value="NZ_JAPFQO010000013.1"/>
</dbReference>
<evidence type="ECO:0000256" key="1">
    <source>
        <dbReference type="ARBA" id="ARBA00004651"/>
    </source>
</evidence>
<evidence type="ECO:0000313" key="9">
    <source>
        <dbReference type="Proteomes" id="UP001207228"/>
    </source>
</evidence>
<keyword evidence="4 7" id="KW-0812">Transmembrane</keyword>
<name>A0ABT3RK42_9BACT</name>